<keyword evidence="1" id="KW-0472">Membrane</keyword>
<dbReference type="Proteomes" id="UP000628463">
    <property type="component" value="Unassembled WGS sequence"/>
</dbReference>
<feature type="transmembrane region" description="Helical" evidence="1">
    <location>
        <begin position="6"/>
        <end position="26"/>
    </location>
</feature>
<name>A0ABR7FYM7_9FIRM</name>
<comment type="caution">
    <text evidence="2">The sequence shown here is derived from an EMBL/GenBank/DDBJ whole genome shotgun (WGS) entry which is preliminary data.</text>
</comment>
<reference evidence="2 3" key="1">
    <citation type="submission" date="2020-08" db="EMBL/GenBank/DDBJ databases">
        <title>Genome public.</title>
        <authorList>
            <person name="Liu C."/>
            <person name="Sun Q."/>
        </authorList>
    </citation>
    <scope>NUCLEOTIDE SEQUENCE [LARGE SCALE GENOMIC DNA]</scope>
    <source>
        <strain evidence="2 3">NSJ-43</strain>
    </source>
</reference>
<gene>
    <name evidence="2" type="ORF">H8S01_04895</name>
</gene>
<organism evidence="2 3">
    <name type="scientific">Lachnospira hominis</name>
    <name type="common">ex Liu et al. 2021</name>
    <dbReference type="NCBI Taxonomy" id="2763051"/>
    <lineage>
        <taxon>Bacteria</taxon>
        <taxon>Bacillati</taxon>
        <taxon>Bacillota</taxon>
        <taxon>Clostridia</taxon>
        <taxon>Lachnospirales</taxon>
        <taxon>Lachnospiraceae</taxon>
        <taxon>Lachnospira</taxon>
    </lineage>
</organism>
<dbReference type="EMBL" id="JACOPD010000003">
    <property type="protein sequence ID" value="MBC5680300.1"/>
    <property type="molecule type" value="Genomic_DNA"/>
</dbReference>
<evidence type="ECO:0000313" key="2">
    <source>
        <dbReference type="EMBL" id="MBC5680300.1"/>
    </source>
</evidence>
<evidence type="ECO:0000256" key="1">
    <source>
        <dbReference type="SAM" id="Phobius"/>
    </source>
</evidence>
<keyword evidence="1" id="KW-1133">Transmembrane helix</keyword>
<proteinExistence type="predicted"/>
<protein>
    <submittedName>
        <fullName evidence="2">Uncharacterized protein</fullName>
    </submittedName>
</protein>
<evidence type="ECO:0000313" key="3">
    <source>
        <dbReference type="Proteomes" id="UP000628463"/>
    </source>
</evidence>
<sequence length="218" mass="26150">MKKTKIKIGIILILSLFFIIMCLNIYKQSPRYIIKDTVMWYEKDFTIPLFCKKVKFEYDKKSGNYTGKFAISEKQKDSLFDNLKEFNERSVNVTNSIDKYKGNLRDLDKKTLNTTMVSYNLLYKYYFKKEKKRDDIQIDKIYPEEWMLENCDELIAIYLTEPRYIKDSCDETVLSDYSNLINGKVPRCCIVIYKDKTGKYYFCIKRTDYSDWDGPDVW</sequence>
<dbReference type="RefSeq" id="WP_186836394.1">
    <property type="nucleotide sequence ID" value="NZ_JACOPD010000003.1"/>
</dbReference>
<accession>A0ABR7FYM7</accession>
<keyword evidence="1" id="KW-0812">Transmembrane</keyword>
<keyword evidence="3" id="KW-1185">Reference proteome</keyword>